<evidence type="ECO:0000256" key="3">
    <source>
        <dbReference type="ARBA" id="ARBA00061607"/>
    </source>
</evidence>
<dbReference type="RefSeq" id="WP_161837245.1">
    <property type="nucleotide sequence ID" value="NZ_CP048000.1"/>
</dbReference>
<dbReference type="InterPro" id="IPR027417">
    <property type="entry name" value="P-loop_NTPase"/>
</dbReference>
<dbReference type="Proteomes" id="UP000464314">
    <property type="component" value="Chromosome"/>
</dbReference>
<dbReference type="Gene3D" id="3.40.50.300">
    <property type="entry name" value="P-loop containing nucleotide triphosphate hydrolases"/>
    <property type="match status" value="1"/>
</dbReference>
<dbReference type="InterPro" id="IPR011703">
    <property type="entry name" value="ATPase_AAA-3"/>
</dbReference>
<keyword evidence="2" id="KW-0067">ATP-binding</keyword>
<name>A0A6P1TJW9_9FIRM</name>
<comment type="similarity">
    <text evidence="3">Belongs to the MoxR family.</text>
</comment>
<proteinExistence type="inferred from homology"/>
<keyword evidence="1" id="KW-0547">Nucleotide-binding</keyword>
<feature type="domain" description="ChlI/MoxR AAA lid" evidence="5">
    <location>
        <begin position="231"/>
        <end position="301"/>
    </location>
</feature>
<dbReference type="KEGG" id="anr:Ana3638_06180"/>
<keyword evidence="7" id="KW-1185">Reference proteome</keyword>
<accession>A0A6P1TJW9</accession>
<dbReference type="Pfam" id="PF17863">
    <property type="entry name" value="AAA_lid_2"/>
    <property type="match status" value="1"/>
</dbReference>
<feature type="domain" description="ATPase AAA-3" evidence="4">
    <location>
        <begin position="37"/>
        <end position="167"/>
    </location>
</feature>
<dbReference type="GO" id="GO:0005524">
    <property type="term" value="F:ATP binding"/>
    <property type="evidence" value="ECO:0007669"/>
    <property type="project" value="UniProtKB-KW"/>
</dbReference>
<dbReference type="PIRSF" id="PIRSF002849">
    <property type="entry name" value="AAA_ATPase_chaperone_MoxR_prd"/>
    <property type="match status" value="1"/>
</dbReference>
<dbReference type="EMBL" id="CP048000">
    <property type="protein sequence ID" value="QHQ60409.1"/>
    <property type="molecule type" value="Genomic_DNA"/>
</dbReference>
<dbReference type="PANTHER" id="PTHR42759:SF5">
    <property type="entry name" value="METHANOL DEHYDROGENASE REGULATOR"/>
    <property type="match status" value="1"/>
</dbReference>
<dbReference type="Pfam" id="PF07726">
    <property type="entry name" value="AAA_3"/>
    <property type="match status" value="1"/>
</dbReference>
<dbReference type="FunFam" id="3.40.50.300:FF:000640">
    <property type="entry name" value="MoxR family ATPase"/>
    <property type="match status" value="1"/>
</dbReference>
<sequence>MQNQNVIGDIVKNIEKVVVGKTEVIEFAMITLLAEGHLLLEDVPGVGKTTLANAISKSIHCGFNRIQFTPDTLPSDITGVSVYNMQTGKFEFTPGAIMNHIILADEVNRTSPKTQASLLEAMEEKQISVDGKTYPLPDPFMVIATQNPIDYLGTYNLPEAQLDRFLMKLSIGYPSIPDEKRMADYYIRRSPLKSLEPVTDGKTIAAMQEEVKNVKIHKDLISYIIEIMDGTRNDTNITLGASPRATLALIRASQAAAYYSGRDYCIPDDILKVIHPVIRHRLILSPEARLNKQTSEKVLAKIIAKFRVPILPALNQ</sequence>
<dbReference type="Gene3D" id="1.10.8.80">
    <property type="entry name" value="Magnesium chelatase subunit I, C-Terminal domain"/>
    <property type="match status" value="1"/>
</dbReference>
<evidence type="ECO:0000256" key="1">
    <source>
        <dbReference type="ARBA" id="ARBA00022741"/>
    </source>
</evidence>
<evidence type="ECO:0000313" key="7">
    <source>
        <dbReference type="Proteomes" id="UP000464314"/>
    </source>
</evidence>
<dbReference type="GO" id="GO:0016887">
    <property type="term" value="F:ATP hydrolysis activity"/>
    <property type="evidence" value="ECO:0007669"/>
    <property type="project" value="InterPro"/>
</dbReference>
<reference evidence="6 7" key="1">
    <citation type="submission" date="2020-01" db="EMBL/GenBank/DDBJ databases">
        <title>Genome analysis of Anaerocolumna sp. CBA3638.</title>
        <authorList>
            <person name="Kim J."/>
            <person name="Roh S.W."/>
        </authorList>
    </citation>
    <scope>NUCLEOTIDE SEQUENCE [LARGE SCALE GENOMIC DNA]</scope>
    <source>
        <strain evidence="6 7">CBA3638</strain>
    </source>
</reference>
<dbReference type="SUPFAM" id="SSF52540">
    <property type="entry name" value="P-loop containing nucleoside triphosphate hydrolases"/>
    <property type="match status" value="1"/>
</dbReference>
<gene>
    <name evidence="6" type="ORF">Ana3638_06180</name>
</gene>
<evidence type="ECO:0000259" key="4">
    <source>
        <dbReference type="Pfam" id="PF07726"/>
    </source>
</evidence>
<dbReference type="InterPro" id="IPR041628">
    <property type="entry name" value="ChlI/MoxR_AAA_lid"/>
</dbReference>
<evidence type="ECO:0000259" key="5">
    <source>
        <dbReference type="Pfam" id="PF17863"/>
    </source>
</evidence>
<dbReference type="InterPro" id="IPR050764">
    <property type="entry name" value="CbbQ/NirQ/NorQ/GpvN"/>
</dbReference>
<protein>
    <submittedName>
        <fullName evidence="6">AAA domain-containing protein</fullName>
    </submittedName>
</protein>
<dbReference type="AlphaFoldDB" id="A0A6P1TJW9"/>
<dbReference type="PANTHER" id="PTHR42759">
    <property type="entry name" value="MOXR FAMILY PROTEIN"/>
    <property type="match status" value="1"/>
</dbReference>
<evidence type="ECO:0000256" key="2">
    <source>
        <dbReference type="ARBA" id="ARBA00022840"/>
    </source>
</evidence>
<evidence type="ECO:0000313" key="6">
    <source>
        <dbReference type="EMBL" id="QHQ60409.1"/>
    </source>
</evidence>
<organism evidence="6 7">
    <name type="scientific">Anaerocolumna sedimenticola</name>
    <dbReference type="NCBI Taxonomy" id="2696063"/>
    <lineage>
        <taxon>Bacteria</taxon>
        <taxon>Bacillati</taxon>
        <taxon>Bacillota</taxon>
        <taxon>Clostridia</taxon>
        <taxon>Lachnospirales</taxon>
        <taxon>Lachnospiraceae</taxon>
        <taxon>Anaerocolumna</taxon>
    </lineage>
</organism>